<evidence type="ECO:0000256" key="3">
    <source>
        <dbReference type="SAM" id="SignalP"/>
    </source>
</evidence>
<organism evidence="5 6">
    <name type="scientific">Pycnococcus provasolii</name>
    <dbReference type="NCBI Taxonomy" id="41880"/>
    <lineage>
        <taxon>Eukaryota</taxon>
        <taxon>Viridiplantae</taxon>
        <taxon>Chlorophyta</taxon>
        <taxon>Pseudoscourfieldiophyceae</taxon>
        <taxon>Pseudoscourfieldiales</taxon>
        <taxon>Pycnococcaceae</taxon>
        <taxon>Pycnococcus</taxon>
    </lineage>
</organism>
<dbReference type="Proteomes" id="UP000660262">
    <property type="component" value="Unassembled WGS sequence"/>
</dbReference>
<evidence type="ECO:0000256" key="2">
    <source>
        <dbReference type="SAM" id="MobiDB-lite"/>
    </source>
</evidence>
<name>A0A830HUU1_9CHLO</name>
<dbReference type="PROSITE" id="PS51184">
    <property type="entry name" value="JMJC"/>
    <property type="match status" value="1"/>
</dbReference>
<feature type="chain" id="PRO_5032664636" description="JmjC domain-containing protein" evidence="3">
    <location>
        <begin position="22"/>
        <end position="460"/>
    </location>
</feature>
<dbReference type="Gene3D" id="2.60.120.10">
    <property type="entry name" value="Jelly Rolls"/>
    <property type="match status" value="1"/>
</dbReference>
<dbReference type="EMBL" id="BNJQ01000031">
    <property type="protein sequence ID" value="GHP10872.1"/>
    <property type="molecule type" value="Genomic_DNA"/>
</dbReference>
<dbReference type="PANTHER" id="PTHR12461:SF105">
    <property type="entry name" value="HYPOXIA-INDUCIBLE FACTOR 1-ALPHA INHIBITOR"/>
    <property type="match status" value="1"/>
</dbReference>
<gene>
    <name evidence="5" type="ORF">PPROV_000960300</name>
</gene>
<feature type="signal peptide" evidence="3">
    <location>
        <begin position="1"/>
        <end position="21"/>
    </location>
</feature>
<dbReference type="Pfam" id="PF13621">
    <property type="entry name" value="Cupin_8"/>
    <property type="match status" value="1"/>
</dbReference>
<feature type="domain" description="JmjC" evidence="4">
    <location>
        <begin position="259"/>
        <end position="446"/>
    </location>
</feature>
<keyword evidence="3" id="KW-0732">Signal</keyword>
<accession>A0A830HUU1</accession>
<evidence type="ECO:0000313" key="5">
    <source>
        <dbReference type="EMBL" id="GHP10872.1"/>
    </source>
</evidence>
<evidence type="ECO:0000256" key="1">
    <source>
        <dbReference type="ARBA" id="ARBA00006801"/>
    </source>
</evidence>
<dbReference type="InterPro" id="IPR041667">
    <property type="entry name" value="Cupin_8"/>
</dbReference>
<dbReference type="OrthoDB" id="2018198at2759"/>
<sequence length="460" mass="51945">MLLVLLLVLLFLWTSLQYARSVTHRSHHHDNLGDGEDSLPWMMTLRAEDTMLKGASNAAGAQQEERVDVPSSQKVTEERQGVQRQKVDGAAQQQWVDKQDERSSTTTRLKGDAYKFFHLPRDFKCTRLDARGGMQADVRRTFEQHVERREPVILQLGDALFDASNGFRWRKWMKADDARQPDLAYLEQTVGADAVVMSKRAPFGGETWSLSRAERKRFFPQSFGDFVRDLDPSNSTGGSLYLGIQGKQASLTGAWYQHPPLSALKDDFDFPPFMQEALQKIDEGCEVNGDGSISREEFACTLWMGNPRVPSISGTHFDAFHNLYVVLSGHKSFRIHSPNDAFFLHQDGVVGTVEDHGKPQTNFERQRRPIGNFASYADLALSGKDENATMWYNRANHGLCDVAAGEALFLPAYFFHSVTTTGLTIAVNFWANQHPKCIKHMHWDDTLQACVRDDEEANAN</sequence>
<dbReference type="PANTHER" id="PTHR12461">
    <property type="entry name" value="HYPOXIA-INDUCIBLE FACTOR 1 ALPHA INHIBITOR-RELATED"/>
    <property type="match status" value="1"/>
</dbReference>
<proteinExistence type="inferred from homology"/>
<feature type="region of interest" description="Disordered" evidence="2">
    <location>
        <begin position="55"/>
        <end position="104"/>
    </location>
</feature>
<evidence type="ECO:0000259" key="4">
    <source>
        <dbReference type="PROSITE" id="PS51184"/>
    </source>
</evidence>
<dbReference type="AlphaFoldDB" id="A0A830HUU1"/>
<dbReference type="SMART" id="SM00558">
    <property type="entry name" value="JmjC"/>
    <property type="match status" value="1"/>
</dbReference>
<feature type="compositionally biased region" description="Basic and acidic residues" evidence="2">
    <location>
        <begin position="75"/>
        <end position="87"/>
    </location>
</feature>
<evidence type="ECO:0000313" key="6">
    <source>
        <dbReference type="Proteomes" id="UP000660262"/>
    </source>
</evidence>
<dbReference type="InterPro" id="IPR003347">
    <property type="entry name" value="JmjC_dom"/>
</dbReference>
<keyword evidence="6" id="KW-1185">Reference proteome</keyword>
<protein>
    <recommendedName>
        <fullName evidence="4">JmjC domain-containing protein</fullName>
    </recommendedName>
</protein>
<dbReference type="SUPFAM" id="SSF51197">
    <property type="entry name" value="Clavaminate synthase-like"/>
    <property type="match status" value="1"/>
</dbReference>
<dbReference type="InterPro" id="IPR014710">
    <property type="entry name" value="RmlC-like_jellyroll"/>
</dbReference>
<comment type="caution">
    <text evidence="5">The sequence shown here is derived from an EMBL/GenBank/DDBJ whole genome shotgun (WGS) entry which is preliminary data.</text>
</comment>
<reference evidence="5" key="1">
    <citation type="submission" date="2020-10" db="EMBL/GenBank/DDBJ databases">
        <title>Unveiling of a novel bifunctional photoreceptor, Dualchrome1, isolated from a cosmopolitan green alga.</title>
        <authorList>
            <person name="Suzuki S."/>
            <person name="Kawachi M."/>
        </authorList>
    </citation>
    <scope>NUCLEOTIDE SEQUENCE</scope>
    <source>
        <strain evidence="5">NIES 2893</strain>
    </source>
</reference>
<comment type="similarity">
    <text evidence="1">Belongs to the JARID1 histone demethylase family.</text>
</comment>